<dbReference type="CDD" id="cd04506">
    <property type="entry name" value="SGNH_hydrolase_YpmR_like"/>
    <property type="match status" value="1"/>
</dbReference>
<keyword evidence="5" id="KW-1185">Reference proteome</keyword>
<feature type="compositionally biased region" description="Acidic residues" evidence="1">
    <location>
        <begin position="323"/>
        <end position="336"/>
    </location>
</feature>
<reference evidence="5" key="1">
    <citation type="submission" date="2016-09" db="EMBL/GenBank/DDBJ databases">
        <authorList>
            <person name="Varghese N."/>
            <person name="Submissions S."/>
        </authorList>
    </citation>
    <scope>NUCLEOTIDE SEQUENCE [LARGE SCALE GENOMIC DNA]</scope>
    <source>
        <strain evidence="5">S5</strain>
    </source>
</reference>
<gene>
    <name evidence="4" type="ORF">SAMN05421734_101137</name>
</gene>
<feature type="domain" description="SGNH hydrolase-type esterase" evidence="3">
    <location>
        <begin position="111"/>
        <end position="301"/>
    </location>
</feature>
<evidence type="ECO:0000256" key="1">
    <source>
        <dbReference type="SAM" id="MobiDB-lite"/>
    </source>
</evidence>
<dbReference type="GO" id="GO:0004622">
    <property type="term" value="F:phosphatidylcholine lysophospholipase activity"/>
    <property type="evidence" value="ECO:0007669"/>
    <property type="project" value="TreeGrafter"/>
</dbReference>
<dbReference type="EMBL" id="FMYI01000001">
    <property type="protein sequence ID" value="SDB81795.1"/>
    <property type="molecule type" value="Genomic_DNA"/>
</dbReference>
<evidence type="ECO:0000313" key="4">
    <source>
        <dbReference type="EMBL" id="SDB81795.1"/>
    </source>
</evidence>
<dbReference type="PANTHER" id="PTHR30383">
    <property type="entry name" value="THIOESTERASE 1/PROTEASE 1/LYSOPHOSPHOLIPASE L1"/>
    <property type="match status" value="1"/>
</dbReference>
<dbReference type="InterPro" id="IPR051532">
    <property type="entry name" value="Ester_Hydrolysis_Enzymes"/>
</dbReference>
<dbReference type="PANTHER" id="PTHR30383:SF27">
    <property type="entry name" value="SPORE GERMINATION LIPASE LIPC"/>
    <property type="match status" value="1"/>
</dbReference>
<dbReference type="SUPFAM" id="SSF52266">
    <property type="entry name" value="SGNH hydrolase"/>
    <property type="match status" value="1"/>
</dbReference>
<evidence type="ECO:0000259" key="3">
    <source>
        <dbReference type="Pfam" id="PF13472"/>
    </source>
</evidence>
<protein>
    <submittedName>
        <fullName evidence="4">Lysophospholipase L1</fullName>
    </submittedName>
</protein>
<keyword evidence="2" id="KW-1133">Transmembrane helix</keyword>
<name>A0A1G6GJ88_9BACI</name>
<dbReference type="AlphaFoldDB" id="A0A1G6GJ88"/>
<dbReference type="Pfam" id="PF13472">
    <property type="entry name" value="Lipase_GDSL_2"/>
    <property type="match status" value="1"/>
</dbReference>
<feature type="region of interest" description="Disordered" evidence="1">
    <location>
        <begin position="322"/>
        <end position="342"/>
    </location>
</feature>
<dbReference type="STRING" id="1612202.SAMN05421734_101137"/>
<accession>A0A1G6GJ88</accession>
<dbReference type="InterPro" id="IPR036514">
    <property type="entry name" value="SGNH_hydro_sf"/>
</dbReference>
<dbReference type="Gene3D" id="3.40.50.1110">
    <property type="entry name" value="SGNH hydrolase"/>
    <property type="match status" value="1"/>
</dbReference>
<keyword evidence="2" id="KW-0472">Membrane</keyword>
<dbReference type="Proteomes" id="UP000242949">
    <property type="component" value="Unassembled WGS sequence"/>
</dbReference>
<keyword evidence="2" id="KW-0812">Transmembrane</keyword>
<evidence type="ECO:0000313" key="5">
    <source>
        <dbReference type="Proteomes" id="UP000242949"/>
    </source>
</evidence>
<organism evidence="4 5">
    <name type="scientific">Pelagirhabdus alkalitolerans</name>
    <dbReference type="NCBI Taxonomy" id="1612202"/>
    <lineage>
        <taxon>Bacteria</taxon>
        <taxon>Bacillati</taxon>
        <taxon>Bacillota</taxon>
        <taxon>Bacilli</taxon>
        <taxon>Bacillales</taxon>
        <taxon>Bacillaceae</taxon>
        <taxon>Pelagirhabdus</taxon>
    </lineage>
</organism>
<sequence>MSVIHLGNNLYRLYQFEWVFNMTRRRKKMLILIAIVLLLIGGFIFLIIPPSTWNETTTTEPDGDNIDEVIEQVESMDEESQTAAGDLSQNLRDAIDQTLNVFTQNDYHITALGDSLTQGVGDETNNAGYVGVLERRLTNKDYRVNIDNFGRRGNRTDQLITRLEEENAIQRSISRSDVVLITIGANDIMRIVRENIMDLNEAAFSSELNDYENRLHEIFELINEYNEETEVFLIGFFNPFAGYFEDVEALYDILDEWNQTGAEVVQMYPNAHFISIEDLFSIDDVNLLADDNFHPNETGYSLMGSRVLSTILPLLDEMHETAEDVEETEDPFDDSDGSISLE</sequence>
<proteinExistence type="predicted"/>
<dbReference type="InterPro" id="IPR013830">
    <property type="entry name" value="SGNH_hydro"/>
</dbReference>
<evidence type="ECO:0000256" key="2">
    <source>
        <dbReference type="SAM" id="Phobius"/>
    </source>
</evidence>
<feature type="transmembrane region" description="Helical" evidence="2">
    <location>
        <begin position="29"/>
        <end position="48"/>
    </location>
</feature>